<dbReference type="Proteomes" id="UP000662857">
    <property type="component" value="Chromosome"/>
</dbReference>
<protein>
    <submittedName>
        <fullName evidence="1">Uncharacterized protein</fullName>
    </submittedName>
</protein>
<name>A0A895YD75_9ACTN</name>
<dbReference type="RefSeq" id="WP_239676271.1">
    <property type="nucleotide sequence ID" value="NZ_CP070499.1"/>
</dbReference>
<organism evidence="1 2">
    <name type="scientific">Natronosporangium hydrolyticum</name>
    <dbReference type="NCBI Taxonomy" id="2811111"/>
    <lineage>
        <taxon>Bacteria</taxon>
        <taxon>Bacillati</taxon>
        <taxon>Actinomycetota</taxon>
        <taxon>Actinomycetes</taxon>
        <taxon>Micromonosporales</taxon>
        <taxon>Micromonosporaceae</taxon>
        <taxon>Natronosporangium</taxon>
    </lineage>
</organism>
<accession>A0A895YD75</accession>
<evidence type="ECO:0000313" key="2">
    <source>
        <dbReference type="Proteomes" id="UP000662857"/>
    </source>
</evidence>
<dbReference type="AlphaFoldDB" id="A0A895YD75"/>
<keyword evidence="2" id="KW-1185">Reference proteome</keyword>
<gene>
    <name evidence="1" type="ORF">JQS43_21925</name>
</gene>
<proteinExistence type="predicted"/>
<sequence>MAEVAAGAGSGQPRMLLLVALQAAVEAGDADRCCRVLLAAARGLAAEGHRREAQRVLNLAQAHLGAKDCLRADLAAAWREFEQEESNA</sequence>
<reference evidence="1" key="1">
    <citation type="submission" date="2021-02" db="EMBL/GenBank/DDBJ databases">
        <title>Natrosporangium hydrolyticum gen. nov., sp. nov, a haloalkaliphilic actinobacterium from a soda solonchak soil.</title>
        <authorList>
            <person name="Sorokin D.Y."/>
            <person name="Khijniak T.V."/>
            <person name="Zakharycheva A.P."/>
            <person name="Boueva O.V."/>
            <person name="Ariskina E.V."/>
            <person name="Hahnke R.L."/>
            <person name="Bunk B."/>
            <person name="Sproer C."/>
            <person name="Schumann P."/>
            <person name="Evtushenko L.I."/>
            <person name="Kublanov I.V."/>
        </authorList>
    </citation>
    <scope>NUCLEOTIDE SEQUENCE</scope>
    <source>
        <strain evidence="1">DSM 106523</strain>
    </source>
</reference>
<evidence type="ECO:0000313" key="1">
    <source>
        <dbReference type="EMBL" id="QSB14155.1"/>
    </source>
</evidence>
<dbReference type="KEGG" id="nhy:JQS43_21925"/>
<dbReference type="EMBL" id="CP070499">
    <property type="protein sequence ID" value="QSB14155.1"/>
    <property type="molecule type" value="Genomic_DNA"/>
</dbReference>